<dbReference type="RefSeq" id="WP_184637533.1">
    <property type="nucleotide sequence ID" value="NZ_BAABKT010000029.1"/>
</dbReference>
<comment type="caution">
    <text evidence="1">The sequence shown here is derived from an EMBL/GenBank/DDBJ whole genome shotgun (WGS) entry which is preliminary data.</text>
</comment>
<dbReference type="Proteomes" id="UP000578077">
    <property type="component" value="Unassembled WGS sequence"/>
</dbReference>
<gene>
    <name evidence="1" type="ORF">HNR25_003983</name>
</gene>
<accession>A0A841EB40</accession>
<reference evidence="1 2" key="1">
    <citation type="submission" date="2020-08" db="EMBL/GenBank/DDBJ databases">
        <title>Sequencing the genomes of 1000 actinobacteria strains.</title>
        <authorList>
            <person name="Klenk H.-P."/>
        </authorList>
    </citation>
    <scope>NUCLEOTIDE SEQUENCE [LARGE SCALE GENOMIC DNA]</scope>
    <source>
        <strain evidence="1 2">DSM 44593</strain>
    </source>
</reference>
<proteinExistence type="predicted"/>
<protein>
    <submittedName>
        <fullName evidence="1">Uncharacterized protein</fullName>
    </submittedName>
</protein>
<sequence>MFSDRGYALRTGYALAHDHLIRCLRRSVAGDPDEALLEQFARMFVAYVNDNHLDESFTWVPRYAVIIGPSDRADDPALEQVEHAINTAFTTFCSLMPGSAH</sequence>
<evidence type="ECO:0000313" key="1">
    <source>
        <dbReference type="EMBL" id="MBB6000232.1"/>
    </source>
</evidence>
<organism evidence="1 2">
    <name type="scientific">Streptomonospora salina</name>
    <dbReference type="NCBI Taxonomy" id="104205"/>
    <lineage>
        <taxon>Bacteria</taxon>
        <taxon>Bacillati</taxon>
        <taxon>Actinomycetota</taxon>
        <taxon>Actinomycetes</taxon>
        <taxon>Streptosporangiales</taxon>
        <taxon>Nocardiopsidaceae</taxon>
        <taxon>Streptomonospora</taxon>
    </lineage>
</organism>
<dbReference type="AlphaFoldDB" id="A0A841EB40"/>
<name>A0A841EB40_9ACTN</name>
<keyword evidence="2" id="KW-1185">Reference proteome</keyword>
<dbReference type="EMBL" id="JACHLY010000001">
    <property type="protein sequence ID" value="MBB6000232.1"/>
    <property type="molecule type" value="Genomic_DNA"/>
</dbReference>
<evidence type="ECO:0000313" key="2">
    <source>
        <dbReference type="Proteomes" id="UP000578077"/>
    </source>
</evidence>